<dbReference type="GeneID" id="58786991"/>
<dbReference type="Proteomes" id="UP000000641">
    <property type="component" value="Chromosome"/>
</dbReference>
<evidence type="ECO:0000313" key="2">
    <source>
        <dbReference type="EMBL" id="ABL77815.1"/>
    </source>
</evidence>
<dbReference type="SUPFAM" id="SSF103456">
    <property type="entry name" value="Preprotein translocase SecE subunit"/>
    <property type="match status" value="1"/>
</dbReference>
<dbReference type="eggNOG" id="arCOG02204">
    <property type="taxonomic scope" value="Archaea"/>
</dbReference>
<dbReference type="STRING" id="368408.Tpen_0406"/>
<protein>
    <recommendedName>
        <fullName evidence="4">Protein translocase SEC61 complex subunit gamma</fullName>
    </recommendedName>
</protein>
<evidence type="ECO:0008006" key="4">
    <source>
        <dbReference type="Google" id="ProtNLM"/>
    </source>
</evidence>
<proteinExistence type="predicted"/>
<evidence type="ECO:0000313" key="3">
    <source>
        <dbReference type="Proteomes" id="UP000000641"/>
    </source>
</evidence>
<feature type="transmembrane region" description="Helical" evidence="1">
    <location>
        <begin position="64"/>
        <end position="83"/>
    </location>
</feature>
<dbReference type="Gene3D" id="1.20.5.820">
    <property type="entry name" value="Preprotein translocase SecE subunit"/>
    <property type="match status" value="1"/>
</dbReference>
<keyword evidence="1" id="KW-0812">Transmembrane</keyword>
<dbReference type="AlphaFoldDB" id="A1RX85"/>
<keyword evidence="1" id="KW-0472">Membrane</keyword>
<reference evidence="3" key="1">
    <citation type="journal article" date="2008" name="J. Bacteriol.">
        <title>Genome sequence of Thermofilum pendens reveals an exceptional loss of biosynthetic pathways without genome reduction.</title>
        <authorList>
            <person name="Anderson I."/>
            <person name="Rodriguez J."/>
            <person name="Susanti D."/>
            <person name="Porat I."/>
            <person name="Reich C."/>
            <person name="Ulrich L.E."/>
            <person name="Elkins J.G."/>
            <person name="Mavromatis K."/>
            <person name="Lykidis A."/>
            <person name="Kim E."/>
            <person name="Thompson L.S."/>
            <person name="Nolan M."/>
            <person name="Land M."/>
            <person name="Copeland A."/>
            <person name="Lapidus A."/>
            <person name="Lucas S."/>
            <person name="Detter C."/>
            <person name="Zhulin I.B."/>
            <person name="Olsen G.J."/>
            <person name="Whitman W."/>
            <person name="Mukhopadhyay B."/>
            <person name="Bristow J."/>
            <person name="Kyrpides N."/>
        </authorList>
    </citation>
    <scope>NUCLEOTIDE SEQUENCE [LARGE SCALE GENOMIC DNA]</scope>
    <source>
        <strain evidence="3">DSM 2475 / Hrk 5</strain>
    </source>
</reference>
<dbReference type="RefSeq" id="WP_011752080.1">
    <property type="nucleotide sequence ID" value="NC_008698.1"/>
</dbReference>
<keyword evidence="1" id="KW-1133">Transmembrane helix</keyword>
<name>A1RX85_THEPD</name>
<feature type="transmembrane region" description="Helical" evidence="1">
    <location>
        <begin position="30"/>
        <end position="52"/>
    </location>
</feature>
<gene>
    <name evidence="2" type="ordered locus">Tpen_0406</name>
</gene>
<accession>A1RX85</accession>
<sequence>MGGETLSTIARLLRMVDKPTIEEYKLMLRVVLLGLGLLGTVGFFFQLLGSFLEFARIGALPKEYTLFGGIIVIAATLALALYLRSREKL</sequence>
<dbReference type="EMBL" id="CP000505">
    <property type="protein sequence ID" value="ABL77815.1"/>
    <property type="molecule type" value="Genomic_DNA"/>
</dbReference>
<dbReference type="HOGENOM" id="CLU_2447825_0_0_2"/>
<keyword evidence="3" id="KW-1185">Reference proteome</keyword>
<dbReference type="KEGG" id="tpe:Tpen_0406"/>
<dbReference type="EnsemblBacteria" id="ABL77815">
    <property type="protein sequence ID" value="ABL77815"/>
    <property type="gene ID" value="Tpen_0406"/>
</dbReference>
<organism evidence="2 3">
    <name type="scientific">Thermofilum pendens (strain DSM 2475 / Hrk 5)</name>
    <dbReference type="NCBI Taxonomy" id="368408"/>
    <lineage>
        <taxon>Archaea</taxon>
        <taxon>Thermoproteota</taxon>
        <taxon>Thermoprotei</taxon>
        <taxon>Thermofilales</taxon>
        <taxon>Thermofilaceae</taxon>
        <taxon>Thermofilum</taxon>
    </lineage>
</organism>
<dbReference type="InterPro" id="IPR023391">
    <property type="entry name" value="Prot_translocase_SecE_dom_sf"/>
</dbReference>
<evidence type="ECO:0000256" key="1">
    <source>
        <dbReference type="SAM" id="Phobius"/>
    </source>
</evidence>